<organism evidence="2 3">
    <name type="scientific">Gordonia jinhuaensis</name>
    <dbReference type="NCBI Taxonomy" id="1517702"/>
    <lineage>
        <taxon>Bacteria</taxon>
        <taxon>Bacillati</taxon>
        <taxon>Actinomycetota</taxon>
        <taxon>Actinomycetes</taxon>
        <taxon>Mycobacteriales</taxon>
        <taxon>Gordoniaceae</taxon>
        <taxon>Gordonia</taxon>
    </lineage>
</organism>
<reference evidence="2" key="1">
    <citation type="journal article" date="2014" name="Int. J. Syst. Evol. Microbiol.">
        <title>Complete genome sequence of Corynebacterium casei LMG S-19264T (=DSM 44701T), isolated from a smear-ripened cheese.</title>
        <authorList>
            <consortium name="US DOE Joint Genome Institute (JGI-PGF)"/>
            <person name="Walter F."/>
            <person name="Albersmeier A."/>
            <person name="Kalinowski J."/>
            <person name="Ruckert C."/>
        </authorList>
    </citation>
    <scope>NUCLEOTIDE SEQUENCE</scope>
    <source>
        <strain evidence="2">CGMCC 1.12827</strain>
    </source>
</reference>
<evidence type="ECO:0000259" key="1">
    <source>
        <dbReference type="Pfam" id="PF01323"/>
    </source>
</evidence>
<comment type="caution">
    <text evidence="2">The sequence shown here is derived from an EMBL/GenBank/DDBJ whole genome shotgun (WGS) entry which is preliminary data.</text>
</comment>
<dbReference type="RefSeq" id="WP_373284164.1">
    <property type="nucleotide sequence ID" value="NZ_BMGC01000011.1"/>
</dbReference>
<dbReference type="AlphaFoldDB" id="A0A916T5L7"/>
<protein>
    <recommendedName>
        <fullName evidence="1">DSBA-like thioredoxin domain-containing protein</fullName>
    </recommendedName>
</protein>
<dbReference type="Gene3D" id="3.40.30.10">
    <property type="entry name" value="Glutaredoxin"/>
    <property type="match status" value="1"/>
</dbReference>
<keyword evidence="3" id="KW-1185">Reference proteome</keyword>
<dbReference type="InterPro" id="IPR001853">
    <property type="entry name" value="DSBA-like_thioredoxin_dom"/>
</dbReference>
<sequence length="111" mass="12555">MEAAAVQGAFWEMHDILLTHQDDLTRDDLIGYARDLGLDVDRFTAEIENRAHRERIAQDVDSAECSGVAGTPTFFINERRHYGAYDFESIREAVKQARDRLLVAAGRSDVD</sequence>
<dbReference type="EMBL" id="BMGC01000011">
    <property type="protein sequence ID" value="GGB31236.1"/>
    <property type="molecule type" value="Genomic_DNA"/>
</dbReference>
<dbReference type="GO" id="GO:0016491">
    <property type="term" value="F:oxidoreductase activity"/>
    <property type="evidence" value="ECO:0007669"/>
    <property type="project" value="InterPro"/>
</dbReference>
<accession>A0A916T5L7</accession>
<proteinExistence type="predicted"/>
<gene>
    <name evidence="2" type="ORF">GCM10011489_19280</name>
</gene>
<evidence type="ECO:0000313" key="3">
    <source>
        <dbReference type="Proteomes" id="UP000621454"/>
    </source>
</evidence>
<feature type="domain" description="DSBA-like thioredoxin" evidence="1">
    <location>
        <begin position="6"/>
        <end position="94"/>
    </location>
</feature>
<dbReference type="SUPFAM" id="SSF52833">
    <property type="entry name" value="Thioredoxin-like"/>
    <property type="match status" value="1"/>
</dbReference>
<dbReference type="Pfam" id="PF01323">
    <property type="entry name" value="DSBA"/>
    <property type="match status" value="1"/>
</dbReference>
<name>A0A916T5L7_9ACTN</name>
<evidence type="ECO:0000313" key="2">
    <source>
        <dbReference type="EMBL" id="GGB31236.1"/>
    </source>
</evidence>
<dbReference type="Proteomes" id="UP000621454">
    <property type="component" value="Unassembled WGS sequence"/>
</dbReference>
<dbReference type="InterPro" id="IPR036249">
    <property type="entry name" value="Thioredoxin-like_sf"/>
</dbReference>
<reference evidence="2" key="2">
    <citation type="submission" date="2020-09" db="EMBL/GenBank/DDBJ databases">
        <authorList>
            <person name="Sun Q."/>
            <person name="Zhou Y."/>
        </authorList>
    </citation>
    <scope>NUCLEOTIDE SEQUENCE</scope>
    <source>
        <strain evidence="2">CGMCC 1.12827</strain>
    </source>
</reference>